<dbReference type="Proteomes" id="UP000028123">
    <property type="component" value="Unassembled WGS sequence"/>
</dbReference>
<evidence type="ECO:0000313" key="2">
    <source>
        <dbReference type="Proteomes" id="UP000028123"/>
    </source>
</evidence>
<gene>
    <name evidence="1" type="ORF">ET33_05375</name>
</gene>
<name>A0A081P347_9BACL</name>
<accession>A0A081P347</accession>
<sequence length="176" mass="17726">MPNYSIFNRSNGPLYTQQVNTFSAPGIDSSPEGGAAMSGILFSANFSSSITAAQDAILQVSNPANSGKTMYVSRIAGSSSISGTTVNVLKNATVAGSAVTPVNLNFGSTTASVMTVQSLAGTMGGTPVTILTLILAAGSFVLELGGRIVVPPGNSITVSVGVGAATASANINWWEY</sequence>
<dbReference type="eggNOG" id="ENOG5030CFZ">
    <property type="taxonomic scope" value="Bacteria"/>
</dbReference>
<protein>
    <submittedName>
        <fullName evidence="1">Uncharacterized protein</fullName>
    </submittedName>
</protein>
<dbReference type="RefSeq" id="WP_036683643.1">
    <property type="nucleotide sequence ID" value="NZ_JNVM01000012.1"/>
</dbReference>
<dbReference type="EMBL" id="JNVM01000012">
    <property type="protein sequence ID" value="KEQ25120.1"/>
    <property type="molecule type" value="Genomic_DNA"/>
</dbReference>
<evidence type="ECO:0000313" key="1">
    <source>
        <dbReference type="EMBL" id="KEQ25120.1"/>
    </source>
</evidence>
<keyword evidence="2" id="KW-1185">Reference proteome</keyword>
<reference evidence="1 2" key="1">
    <citation type="submission" date="2014-06" db="EMBL/GenBank/DDBJ databases">
        <title>Draft genome sequence of Paenibacillus sp. MSt1.</title>
        <authorList>
            <person name="Aw Y.K."/>
            <person name="Ong K.S."/>
            <person name="Gan H.M."/>
            <person name="Lee S.M."/>
        </authorList>
    </citation>
    <scope>NUCLEOTIDE SEQUENCE [LARGE SCALE GENOMIC DNA]</scope>
    <source>
        <strain evidence="1 2">MSt1</strain>
    </source>
</reference>
<dbReference type="AlphaFoldDB" id="A0A081P347"/>
<organism evidence="1 2">
    <name type="scientific">Paenibacillus tyrfis</name>
    <dbReference type="NCBI Taxonomy" id="1501230"/>
    <lineage>
        <taxon>Bacteria</taxon>
        <taxon>Bacillati</taxon>
        <taxon>Bacillota</taxon>
        <taxon>Bacilli</taxon>
        <taxon>Bacillales</taxon>
        <taxon>Paenibacillaceae</taxon>
        <taxon>Paenibacillus</taxon>
    </lineage>
</organism>
<proteinExistence type="predicted"/>
<dbReference type="OrthoDB" id="2662649at2"/>
<comment type="caution">
    <text evidence="1">The sequence shown here is derived from an EMBL/GenBank/DDBJ whole genome shotgun (WGS) entry which is preliminary data.</text>
</comment>